<dbReference type="Pfam" id="PF01475">
    <property type="entry name" value="FUR"/>
    <property type="match status" value="1"/>
</dbReference>
<evidence type="ECO:0000256" key="4">
    <source>
        <dbReference type="ARBA" id="ARBA00023015"/>
    </source>
</evidence>
<dbReference type="EMBL" id="WEIK01000001">
    <property type="protein sequence ID" value="MVF47903.1"/>
    <property type="molecule type" value="Genomic_DNA"/>
</dbReference>
<evidence type="ECO:0000256" key="2">
    <source>
        <dbReference type="ARBA" id="ARBA00022491"/>
    </source>
</evidence>
<name>A0A7W2LF82_9PSED</name>
<feature type="binding site" evidence="7">
    <location>
        <position position="125"/>
    </location>
    <ligand>
        <name>Zn(2+)</name>
        <dbReference type="ChEBI" id="CHEBI:29105"/>
    </ligand>
</feature>
<feature type="binding site" evidence="7">
    <location>
        <position position="82"/>
    </location>
    <ligand>
        <name>Zn(2+)</name>
        <dbReference type="ChEBI" id="CHEBI:29105"/>
    </ligand>
</feature>
<dbReference type="RefSeq" id="WP_060501315.1">
    <property type="nucleotide sequence ID" value="NZ_AP022473.1"/>
</dbReference>
<dbReference type="SUPFAM" id="SSF46785">
    <property type="entry name" value="Winged helix' DNA-binding domain"/>
    <property type="match status" value="1"/>
</dbReference>
<dbReference type="GO" id="GO:0045892">
    <property type="term" value="P:negative regulation of DNA-templated transcription"/>
    <property type="evidence" value="ECO:0007669"/>
    <property type="project" value="TreeGrafter"/>
</dbReference>
<dbReference type="InterPro" id="IPR036388">
    <property type="entry name" value="WH-like_DNA-bd_sf"/>
</dbReference>
<organism evidence="8 9">
    <name type="scientific">Pseudomonas monteilii</name>
    <dbReference type="NCBI Taxonomy" id="76759"/>
    <lineage>
        <taxon>Bacteria</taxon>
        <taxon>Pseudomonadati</taxon>
        <taxon>Pseudomonadota</taxon>
        <taxon>Gammaproteobacteria</taxon>
        <taxon>Pseudomonadales</taxon>
        <taxon>Pseudomonadaceae</taxon>
        <taxon>Pseudomonas</taxon>
    </lineage>
</organism>
<keyword evidence="4" id="KW-0805">Transcription regulation</keyword>
<gene>
    <name evidence="8" type="ORF">F9Z43_00705</name>
</gene>
<dbReference type="InterPro" id="IPR043135">
    <property type="entry name" value="Fur_C"/>
</dbReference>
<evidence type="ECO:0000256" key="6">
    <source>
        <dbReference type="ARBA" id="ARBA00023163"/>
    </source>
</evidence>
<evidence type="ECO:0000256" key="5">
    <source>
        <dbReference type="ARBA" id="ARBA00023125"/>
    </source>
</evidence>
<evidence type="ECO:0000256" key="3">
    <source>
        <dbReference type="ARBA" id="ARBA00022833"/>
    </source>
</evidence>
<evidence type="ECO:0000256" key="7">
    <source>
        <dbReference type="PIRSR" id="PIRSR602481-1"/>
    </source>
</evidence>
<dbReference type="Gene3D" id="1.10.10.10">
    <property type="entry name" value="Winged helix-like DNA-binding domain superfamily/Winged helix DNA-binding domain"/>
    <property type="match status" value="1"/>
</dbReference>
<accession>A0A7W2LF82</accession>
<dbReference type="InterPro" id="IPR002481">
    <property type="entry name" value="FUR"/>
</dbReference>
<keyword evidence="3 7" id="KW-0862">Zinc</keyword>
<keyword evidence="7" id="KW-0479">Metal-binding</keyword>
<comment type="caution">
    <text evidence="8">The sequence shown here is derived from an EMBL/GenBank/DDBJ whole genome shotgun (WGS) entry which is preliminary data.</text>
</comment>
<keyword evidence="2" id="KW-0678">Repressor</keyword>
<dbReference type="GO" id="GO:1900376">
    <property type="term" value="P:regulation of secondary metabolite biosynthetic process"/>
    <property type="evidence" value="ECO:0007669"/>
    <property type="project" value="TreeGrafter"/>
</dbReference>
<dbReference type="PANTHER" id="PTHR33202">
    <property type="entry name" value="ZINC UPTAKE REGULATION PROTEIN"/>
    <property type="match status" value="1"/>
</dbReference>
<feature type="binding site" evidence="7">
    <location>
        <position position="122"/>
    </location>
    <ligand>
        <name>Zn(2+)</name>
        <dbReference type="ChEBI" id="CHEBI:29105"/>
    </ligand>
</feature>
<dbReference type="InterPro" id="IPR036390">
    <property type="entry name" value="WH_DNA-bd_sf"/>
</dbReference>
<comment type="cofactor">
    <cofactor evidence="7">
        <name>Zn(2+)</name>
        <dbReference type="ChEBI" id="CHEBI:29105"/>
    </cofactor>
    <text evidence="7">Binds 1 zinc ion per subunit.</text>
</comment>
<dbReference type="GO" id="GO:0000976">
    <property type="term" value="F:transcription cis-regulatory region binding"/>
    <property type="evidence" value="ECO:0007669"/>
    <property type="project" value="TreeGrafter"/>
</dbReference>
<dbReference type="PANTHER" id="PTHR33202:SF6">
    <property type="entry name" value="ZINC UPTAKE REGULATION PROTEIN"/>
    <property type="match status" value="1"/>
</dbReference>
<dbReference type="Proteomes" id="UP000440965">
    <property type="component" value="Unassembled WGS sequence"/>
</dbReference>
<comment type="similarity">
    <text evidence="1">Belongs to the Fur family.</text>
</comment>
<feature type="binding site" evidence="7">
    <location>
        <position position="85"/>
    </location>
    <ligand>
        <name>Zn(2+)</name>
        <dbReference type="ChEBI" id="CHEBI:29105"/>
    </ligand>
</feature>
<keyword evidence="6" id="KW-0804">Transcription</keyword>
<protein>
    <submittedName>
        <fullName evidence="8">Transcriptional repressor</fullName>
    </submittedName>
</protein>
<dbReference type="AlphaFoldDB" id="A0A7W2LF82"/>
<dbReference type="Gene3D" id="3.30.1490.190">
    <property type="match status" value="1"/>
</dbReference>
<evidence type="ECO:0000313" key="9">
    <source>
        <dbReference type="Proteomes" id="UP000440965"/>
    </source>
</evidence>
<dbReference type="GO" id="GO:0005829">
    <property type="term" value="C:cytosol"/>
    <property type="evidence" value="ECO:0007669"/>
    <property type="project" value="TreeGrafter"/>
</dbReference>
<reference evidence="8 9" key="1">
    <citation type="submission" date="2019-10" db="EMBL/GenBank/DDBJ databases">
        <title>XDR Pseudomonas monteilii producing IMP-16 from LCR.</title>
        <authorList>
            <person name="Ballaben A."/>
            <person name="Doi Y."/>
        </authorList>
    </citation>
    <scope>NUCLEOTIDE SEQUENCE [LARGE SCALE GENOMIC DNA]</scope>
    <source>
        <strain evidence="8 9">597/14</strain>
    </source>
</reference>
<sequence>MQLTSNQQRVLTTLQQAARPLSAYAILDSLRNEGFRAPTQIYRALGHLTEQGLIHRLESLNAYVSCACPSQCEAGFRAFAICDSCGHVDEFNVPHLNQALGHWMTQNVFSLCSSTIELHGKCAACTRRDTGED</sequence>
<proteinExistence type="inferred from homology"/>
<keyword evidence="5" id="KW-0238">DNA-binding</keyword>
<evidence type="ECO:0000313" key="8">
    <source>
        <dbReference type="EMBL" id="MVF47903.1"/>
    </source>
</evidence>
<dbReference type="GO" id="GO:0003700">
    <property type="term" value="F:DNA-binding transcription factor activity"/>
    <property type="evidence" value="ECO:0007669"/>
    <property type="project" value="InterPro"/>
</dbReference>
<dbReference type="GO" id="GO:0008270">
    <property type="term" value="F:zinc ion binding"/>
    <property type="evidence" value="ECO:0007669"/>
    <property type="project" value="TreeGrafter"/>
</dbReference>
<evidence type="ECO:0000256" key="1">
    <source>
        <dbReference type="ARBA" id="ARBA00007957"/>
    </source>
</evidence>